<keyword evidence="4" id="KW-0687">Ribonucleoprotein</keyword>
<dbReference type="EMBL" id="LWCA01000721">
    <property type="protein sequence ID" value="OAF67212.1"/>
    <property type="molecule type" value="Genomic_DNA"/>
</dbReference>
<dbReference type="PANTHER" id="PTHR45699">
    <property type="entry name" value="60S ACIDIC RIBOSOMAL PROTEIN P0"/>
    <property type="match status" value="1"/>
</dbReference>
<evidence type="ECO:0000256" key="5">
    <source>
        <dbReference type="ARBA" id="ARBA00035202"/>
    </source>
</evidence>
<accession>A0A177B0E9</accession>
<evidence type="ECO:0000313" key="9">
    <source>
        <dbReference type="Proteomes" id="UP000078046"/>
    </source>
</evidence>
<name>A0A177B0E9_9BILA</name>
<protein>
    <recommendedName>
        <fullName evidence="5">Large ribosomal subunit protein uL10</fullName>
    </recommendedName>
    <alternativeName>
        <fullName evidence="6">60S acidic ribosomal protein P0</fullName>
    </alternativeName>
</protein>
<keyword evidence="9" id="KW-1185">Reference proteome</keyword>
<dbReference type="GO" id="GO:0003735">
    <property type="term" value="F:structural constituent of ribosome"/>
    <property type="evidence" value="ECO:0007669"/>
    <property type="project" value="TreeGrafter"/>
</dbReference>
<dbReference type="GO" id="GO:0000027">
    <property type="term" value="P:ribosomal large subunit assembly"/>
    <property type="evidence" value="ECO:0007669"/>
    <property type="project" value="TreeGrafter"/>
</dbReference>
<gene>
    <name evidence="8" type="ORF">A3Q56_05070</name>
</gene>
<evidence type="ECO:0000256" key="3">
    <source>
        <dbReference type="ARBA" id="ARBA00022980"/>
    </source>
</evidence>
<dbReference type="InterPro" id="IPR043164">
    <property type="entry name" value="Ribosomal_uL10-like_insert_sf"/>
</dbReference>
<dbReference type="Pfam" id="PF17777">
    <property type="entry name" value="RL10P_insert"/>
    <property type="match status" value="1"/>
</dbReference>
<evidence type="ECO:0000259" key="7">
    <source>
        <dbReference type="Pfam" id="PF17777"/>
    </source>
</evidence>
<keyword evidence="3" id="KW-0689">Ribosomal protein</keyword>
<reference evidence="8 9" key="1">
    <citation type="submission" date="2016-04" db="EMBL/GenBank/DDBJ databases">
        <title>The genome of Intoshia linei affirms orthonectids as highly simplified spiralians.</title>
        <authorList>
            <person name="Mikhailov K.V."/>
            <person name="Slusarev G.S."/>
            <person name="Nikitin M.A."/>
            <person name="Logacheva M.D."/>
            <person name="Penin A."/>
            <person name="Aleoshin V."/>
            <person name="Panchin Y.V."/>
        </authorList>
    </citation>
    <scope>NUCLEOTIDE SEQUENCE [LARGE SCALE GENOMIC DNA]</scope>
    <source>
        <strain evidence="8">Intl2013</strain>
        <tissue evidence="8">Whole animal</tissue>
    </source>
</reference>
<dbReference type="InterPro" id="IPR040637">
    <property type="entry name" value="Ribosomal_uL10-like_insert"/>
</dbReference>
<evidence type="ECO:0000313" key="8">
    <source>
        <dbReference type="EMBL" id="OAF67212.1"/>
    </source>
</evidence>
<dbReference type="GO" id="GO:0022625">
    <property type="term" value="C:cytosolic large ribosomal subunit"/>
    <property type="evidence" value="ECO:0007669"/>
    <property type="project" value="TreeGrafter"/>
</dbReference>
<evidence type="ECO:0000256" key="6">
    <source>
        <dbReference type="ARBA" id="ARBA00035444"/>
    </source>
</evidence>
<dbReference type="InterPro" id="IPR050323">
    <property type="entry name" value="Ribosomal_protein_uL10"/>
</dbReference>
<dbReference type="Pfam" id="PF00428">
    <property type="entry name" value="Ribosomal_60s"/>
    <property type="match status" value="1"/>
</dbReference>
<comment type="similarity">
    <text evidence="2">Belongs to the universal ribosomal protein uL10 family.</text>
</comment>
<sequence length="273" mass="29849">MQATRRGLSKHLNVNEKNTAELLSSKNSLITKAIILMNIPNLANLVPHIKNNVALVFTSGDVKSVIDKCTENKVSAAVKVGSKAPIDVVLPKQATTIFPNHTAFFQNLRANTKITKGCIEIMEDFNIIKKGANEVALLKMMDICPFSYGIVPISGFTIRVMYTTTVCIMLPKVYEAKIQSGLKNICALSLAMDHPTAVLVLYSIVSAFKNVLAVALETDIDIKEVKEIKDYLDNPDKYAVAAPVQAKAVAEVTKTEVVVEEESDEDMGFGLFD</sequence>
<dbReference type="Gene3D" id="3.90.105.20">
    <property type="match status" value="1"/>
</dbReference>
<dbReference type="Proteomes" id="UP000078046">
    <property type="component" value="Unassembled WGS sequence"/>
</dbReference>
<organism evidence="8 9">
    <name type="scientific">Intoshia linei</name>
    <dbReference type="NCBI Taxonomy" id="1819745"/>
    <lineage>
        <taxon>Eukaryota</taxon>
        <taxon>Metazoa</taxon>
        <taxon>Spiralia</taxon>
        <taxon>Lophotrochozoa</taxon>
        <taxon>Mesozoa</taxon>
        <taxon>Orthonectida</taxon>
        <taxon>Rhopaluridae</taxon>
        <taxon>Intoshia</taxon>
    </lineage>
</organism>
<dbReference type="AlphaFoldDB" id="A0A177B0E9"/>
<proteinExistence type="inferred from homology"/>
<dbReference type="PANTHER" id="PTHR45699:SF3">
    <property type="entry name" value="LARGE RIBOSOMAL SUBUNIT PROTEIN UL10"/>
    <property type="match status" value="1"/>
</dbReference>
<feature type="domain" description="Large ribosomal subunit protein uL10-like insertion" evidence="7">
    <location>
        <begin position="79"/>
        <end position="143"/>
    </location>
</feature>
<comment type="function">
    <text evidence="1">Ribosomal protein P0 is the functional equivalent of E.coli protein L10.</text>
</comment>
<evidence type="ECO:0000256" key="2">
    <source>
        <dbReference type="ARBA" id="ARBA00008889"/>
    </source>
</evidence>
<dbReference type="GO" id="GO:0002181">
    <property type="term" value="P:cytoplasmic translation"/>
    <property type="evidence" value="ECO:0007669"/>
    <property type="project" value="TreeGrafter"/>
</dbReference>
<dbReference type="GO" id="GO:0070180">
    <property type="term" value="F:large ribosomal subunit rRNA binding"/>
    <property type="evidence" value="ECO:0007669"/>
    <property type="project" value="TreeGrafter"/>
</dbReference>
<dbReference type="Gene3D" id="3.30.70.1730">
    <property type="match status" value="1"/>
</dbReference>
<comment type="caution">
    <text evidence="8">The sequence shown here is derived from an EMBL/GenBank/DDBJ whole genome shotgun (WGS) entry which is preliminary data.</text>
</comment>
<dbReference type="InterPro" id="IPR043141">
    <property type="entry name" value="Ribosomal_uL10-like_sf"/>
</dbReference>
<evidence type="ECO:0000256" key="4">
    <source>
        <dbReference type="ARBA" id="ARBA00023274"/>
    </source>
</evidence>
<dbReference type="OrthoDB" id="10259902at2759"/>
<evidence type="ECO:0000256" key="1">
    <source>
        <dbReference type="ARBA" id="ARBA00002200"/>
    </source>
</evidence>